<accession>A0ABX9QQN8</accession>
<protein>
    <submittedName>
        <fullName evidence="2">DUF262 domain-containing protein</fullName>
    </submittedName>
</protein>
<evidence type="ECO:0000313" key="3">
    <source>
        <dbReference type="Proteomes" id="UP000278907"/>
    </source>
</evidence>
<sequence>MERKMFDTPVLPRLETILAEVKSGDLIVPEFQRPFVWDDDRRLTLLDSIVKGMPIGSLLVWRTNRRDLHTYKKVGGVRLGGARKGDEKVNYLIDGHQRISTLFGALYSGDREPTSDDNVRWPLYYELGADNRPAFRVPPRRRSVPSNWLPLNILLDGDKLFDFTQQLRQGGKRELAKEAERLANVFRDYIIPIVPLITEELDVVTDAFVRINSQGKGMSEAHMLRALTHAGGVDTDRYFADVRARLEPLGWGGLDAQILVNVLKAQLDLDVYAAGVRGLHAKLLEDPAPLKKLASVLVETVEFLAAIGVRGPGALPYTYQLVTLATLVARFPGKLLKPKIHKRLRNWFWVTTYTEYFSGSTGSRIRDEIDGLAGELDGGSPLKREPVPVKPLTEIRMSTVRARAFLLFMAGLPEHESACQSRQEWLGTGDTRAVPSLLSSTTGVDPGNRVIANPAELRTLRKAIQENEVSPTMADEFAIPLGALRNLQDEDKFLLERRKWLREKERLFIEGFGLSVSDSE</sequence>
<dbReference type="EMBL" id="RAWI01000006">
    <property type="protein sequence ID" value="RKI16995.1"/>
    <property type="molecule type" value="Genomic_DNA"/>
</dbReference>
<keyword evidence="3" id="KW-1185">Reference proteome</keyword>
<dbReference type="Proteomes" id="UP000278907">
    <property type="component" value="Unassembled WGS sequence"/>
</dbReference>
<feature type="domain" description="GmrSD restriction endonucleases N-terminal" evidence="1">
    <location>
        <begin position="14"/>
        <end position="227"/>
    </location>
</feature>
<evidence type="ECO:0000259" key="1">
    <source>
        <dbReference type="Pfam" id="PF03235"/>
    </source>
</evidence>
<organism evidence="2 3">
    <name type="scientific">Corallococcus praedator</name>
    <dbReference type="NCBI Taxonomy" id="2316724"/>
    <lineage>
        <taxon>Bacteria</taxon>
        <taxon>Pseudomonadati</taxon>
        <taxon>Myxococcota</taxon>
        <taxon>Myxococcia</taxon>
        <taxon>Myxococcales</taxon>
        <taxon>Cystobacterineae</taxon>
        <taxon>Myxococcaceae</taxon>
        <taxon>Corallococcus</taxon>
    </lineage>
</organism>
<dbReference type="RefSeq" id="WP_120581989.1">
    <property type="nucleotide sequence ID" value="NZ_RAWI01000006.1"/>
</dbReference>
<name>A0ABX9QQN8_9BACT</name>
<comment type="caution">
    <text evidence="2">The sequence shown here is derived from an EMBL/GenBank/DDBJ whole genome shotgun (WGS) entry which is preliminary data.</text>
</comment>
<proteinExistence type="predicted"/>
<dbReference type="Pfam" id="PF03235">
    <property type="entry name" value="GmrSD_N"/>
    <property type="match status" value="1"/>
</dbReference>
<evidence type="ECO:0000313" key="2">
    <source>
        <dbReference type="EMBL" id="RKI16995.1"/>
    </source>
</evidence>
<dbReference type="InterPro" id="IPR004919">
    <property type="entry name" value="GmrSD_N"/>
</dbReference>
<dbReference type="PANTHER" id="PTHR37292">
    <property type="entry name" value="VNG6097C"/>
    <property type="match status" value="1"/>
</dbReference>
<gene>
    <name evidence="2" type="ORF">D7Y13_01640</name>
</gene>
<reference evidence="2 3" key="1">
    <citation type="submission" date="2018-09" db="EMBL/GenBank/DDBJ databases">
        <authorList>
            <person name="Livingstone P.G."/>
            <person name="Whitworth D.E."/>
        </authorList>
    </citation>
    <scope>NUCLEOTIDE SEQUENCE [LARGE SCALE GENOMIC DNA]</scope>
    <source>
        <strain evidence="2 3">CA031B</strain>
    </source>
</reference>
<dbReference type="PANTHER" id="PTHR37292:SF2">
    <property type="entry name" value="DUF262 DOMAIN-CONTAINING PROTEIN"/>
    <property type="match status" value="1"/>
</dbReference>